<feature type="transmembrane region" description="Helical" evidence="5">
    <location>
        <begin position="218"/>
        <end position="240"/>
    </location>
</feature>
<evidence type="ECO:0000256" key="5">
    <source>
        <dbReference type="RuleBase" id="RU363041"/>
    </source>
</evidence>
<evidence type="ECO:0000256" key="3">
    <source>
        <dbReference type="ARBA" id="ARBA00022989"/>
    </source>
</evidence>
<comment type="caution">
    <text evidence="6">The sequence shown here is derived from an EMBL/GenBank/DDBJ whole genome shotgun (WGS) entry which is preliminary data.</text>
</comment>
<evidence type="ECO:0000256" key="2">
    <source>
        <dbReference type="ARBA" id="ARBA00022692"/>
    </source>
</evidence>
<dbReference type="RefSeq" id="WP_153215920.1">
    <property type="nucleotide sequence ID" value="NZ_WIBF01000006.1"/>
</dbReference>
<feature type="transmembrane region" description="Helical" evidence="5">
    <location>
        <begin position="252"/>
        <end position="270"/>
    </location>
</feature>
<keyword evidence="7" id="KW-1185">Reference proteome</keyword>
<dbReference type="InterPro" id="IPR002781">
    <property type="entry name" value="TM_pro_TauE-like"/>
</dbReference>
<reference evidence="6 7" key="1">
    <citation type="submission" date="2019-10" db="EMBL/GenBank/DDBJ databases">
        <title>Epibacterium sp. nov., isolated from seawater.</title>
        <authorList>
            <person name="Zhang X."/>
            <person name="Li N."/>
        </authorList>
    </citation>
    <scope>NUCLEOTIDE SEQUENCE [LARGE SCALE GENOMIC DNA]</scope>
    <source>
        <strain evidence="6 7">SM1979</strain>
    </source>
</reference>
<dbReference type="EMBL" id="WIBF01000006">
    <property type="protein sequence ID" value="MQQ08968.1"/>
    <property type="molecule type" value="Genomic_DNA"/>
</dbReference>
<accession>A0A843YGM1</accession>
<comment type="subcellular location">
    <subcellularLocation>
        <location evidence="5">Cell membrane</location>
        <topology evidence="5">Multi-pass membrane protein</topology>
    </subcellularLocation>
    <subcellularLocation>
        <location evidence="1">Membrane</location>
        <topology evidence="1">Multi-pass membrane protein</topology>
    </subcellularLocation>
</comment>
<gene>
    <name evidence="6" type="ORF">GFB49_10930</name>
</gene>
<dbReference type="AlphaFoldDB" id="A0A843YGM1"/>
<proteinExistence type="inferred from homology"/>
<evidence type="ECO:0000256" key="1">
    <source>
        <dbReference type="ARBA" id="ARBA00004141"/>
    </source>
</evidence>
<dbReference type="PANTHER" id="PTHR43483:SF3">
    <property type="entry name" value="MEMBRANE TRANSPORTER PROTEIN HI_0806-RELATED"/>
    <property type="match status" value="1"/>
</dbReference>
<evidence type="ECO:0000256" key="4">
    <source>
        <dbReference type="ARBA" id="ARBA00023136"/>
    </source>
</evidence>
<dbReference type="GO" id="GO:0005886">
    <property type="term" value="C:plasma membrane"/>
    <property type="evidence" value="ECO:0007669"/>
    <property type="project" value="UniProtKB-SubCell"/>
</dbReference>
<feature type="transmembrane region" description="Helical" evidence="5">
    <location>
        <begin position="12"/>
        <end position="42"/>
    </location>
</feature>
<protein>
    <recommendedName>
        <fullName evidence="5">Probable membrane transporter protein</fullName>
    </recommendedName>
</protein>
<evidence type="ECO:0000313" key="6">
    <source>
        <dbReference type="EMBL" id="MQQ08968.1"/>
    </source>
</evidence>
<dbReference type="Proteomes" id="UP000444174">
    <property type="component" value="Unassembled WGS sequence"/>
</dbReference>
<feature type="transmembrane region" description="Helical" evidence="5">
    <location>
        <begin position="54"/>
        <end position="75"/>
    </location>
</feature>
<sequence>MGHDLMTFVPLVLGLAGASVFAGLLAGFLGVGGGIVLVPAMFWMFNLINFPEALSMHMAVATSLTTIVFTAISSARSHYKRGGVDTALLRAWGAPIALGALAGGLVARFIDPAGLQAVFGIVGLLVAANFLMPRSLVLADTLPQSRVANYGMSGTIGFVSSLMGIGGGTLGVPTLSAFSVPIKRAVGTAAAFGLIIAVPAAIGFMISGATVPGRPPLSLGYVSLPAVVLIIPFTTALAPIGARLAHKVEPQWVKRGFALFLGITAIRMLLG</sequence>
<name>A0A843YGM1_9RHOB</name>
<keyword evidence="2 5" id="KW-0812">Transmembrane</keyword>
<comment type="similarity">
    <text evidence="5">Belongs to the 4-toluene sulfonate uptake permease (TSUP) (TC 2.A.102) family.</text>
</comment>
<feature type="transmembrane region" description="Helical" evidence="5">
    <location>
        <begin position="113"/>
        <end position="132"/>
    </location>
</feature>
<organism evidence="6 7">
    <name type="scientific">Tritonibacter litoralis</name>
    <dbReference type="NCBI Taxonomy" id="2662264"/>
    <lineage>
        <taxon>Bacteria</taxon>
        <taxon>Pseudomonadati</taxon>
        <taxon>Pseudomonadota</taxon>
        <taxon>Alphaproteobacteria</taxon>
        <taxon>Rhodobacterales</taxon>
        <taxon>Paracoccaceae</taxon>
        <taxon>Tritonibacter</taxon>
    </lineage>
</organism>
<keyword evidence="3 5" id="KW-1133">Transmembrane helix</keyword>
<feature type="transmembrane region" description="Helical" evidence="5">
    <location>
        <begin position="153"/>
        <end position="173"/>
    </location>
</feature>
<feature type="transmembrane region" description="Helical" evidence="5">
    <location>
        <begin position="87"/>
        <end position="107"/>
    </location>
</feature>
<evidence type="ECO:0000313" key="7">
    <source>
        <dbReference type="Proteomes" id="UP000444174"/>
    </source>
</evidence>
<keyword evidence="5" id="KW-1003">Cell membrane</keyword>
<dbReference type="PANTHER" id="PTHR43483">
    <property type="entry name" value="MEMBRANE TRANSPORTER PROTEIN HI_0806-RELATED"/>
    <property type="match status" value="1"/>
</dbReference>
<dbReference type="Pfam" id="PF01925">
    <property type="entry name" value="TauE"/>
    <property type="match status" value="1"/>
</dbReference>
<keyword evidence="4 5" id="KW-0472">Membrane</keyword>
<feature type="transmembrane region" description="Helical" evidence="5">
    <location>
        <begin position="185"/>
        <end position="206"/>
    </location>
</feature>